<feature type="compositionally biased region" description="Basic and acidic residues" evidence="1">
    <location>
        <begin position="172"/>
        <end position="181"/>
    </location>
</feature>
<feature type="compositionally biased region" description="Basic and acidic residues" evidence="1">
    <location>
        <begin position="194"/>
        <end position="218"/>
    </location>
</feature>
<dbReference type="Pfam" id="PF11338">
    <property type="entry name" value="DUF3140"/>
    <property type="match status" value="1"/>
</dbReference>
<gene>
    <name evidence="2" type="ORF">B0F90DRAFT_880033</name>
</gene>
<dbReference type="Proteomes" id="UP001203297">
    <property type="component" value="Unassembled WGS sequence"/>
</dbReference>
<keyword evidence="3" id="KW-1185">Reference proteome</keyword>
<dbReference type="PANTHER" id="PTHR40630">
    <property type="entry name" value="POSSIBLE DNA-BINDING PROTEIN"/>
    <property type="match status" value="1"/>
</dbReference>
<feature type="region of interest" description="Disordered" evidence="1">
    <location>
        <begin position="85"/>
        <end position="225"/>
    </location>
</feature>
<feature type="compositionally biased region" description="Basic and acidic residues" evidence="1">
    <location>
        <begin position="109"/>
        <end position="126"/>
    </location>
</feature>
<evidence type="ECO:0000313" key="2">
    <source>
        <dbReference type="EMBL" id="KAI0297580.1"/>
    </source>
</evidence>
<dbReference type="EMBL" id="WTXG01000035">
    <property type="protein sequence ID" value="KAI0297580.1"/>
    <property type="molecule type" value="Genomic_DNA"/>
</dbReference>
<dbReference type="AlphaFoldDB" id="A0AAD4M2U3"/>
<dbReference type="PANTHER" id="PTHR40630:SF1">
    <property type="entry name" value="DNA-BINDING PROTEIN"/>
    <property type="match status" value="1"/>
</dbReference>
<feature type="compositionally biased region" description="Basic and acidic residues" evidence="1">
    <location>
        <begin position="85"/>
        <end position="101"/>
    </location>
</feature>
<comment type="caution">
    <text evidence="2">The sequence shown here is derived from an EMBL/GenBank/DDBJ whole genome shotgun (WGS) entry which is preliminary data.</text>
</comment>
<organism evidence="2 3">
    <name type="scientific">Multifurca ochricompacta</name>
    <dbReference type="NCBI Taxonomy" id="376703"/>
    <lineage>
        <taxon>Eukaryota</taxon>
        <taxon>Fungi</taxon>
        <taxon>Dikarya</taxon>
        <taxon>Basidiomycota</taxon>
        <taxon>Agaricomycotina</taxon>
        <taxon>Agaricomycetes</taxon>
        <taxon>Russulales</taxon>
        <taxon>Russulaceae</taxon>
        <taxon>Multifurca</taxon>
    </lineage>
</organism>
<proteinExistence type="predicted"/>
<reference evidence="2" key="1">
    <citation type="journal article" date="2022" name="New Phytol.">
        <title>Evolutionary transition to the ectomycorrhizal habit in the genomes of a hyperdiverse lineage of mushroom-forming fungi.</title>
        <authorList>
            <person name="Looney B."/>
            <person name="Miyauchi S."/>
            <person name="Morin E."/>
            <person name="Drula E."/>
            <person name="Courty P.E."/>
            <person name="Kohler A."/>
            <person name="Kuo A."/>
            <person name="LaButti K."/>
            <person name="Pangilinan J."/>
            <person name="Lipzen A."/>
            <person name="Riley R."/>
            <person name="Andreopoulos W."/>
            <person name="He G."/>
            <person name="Johnson J."/>
            <person name="Nolan M."/>
            <person name="Tritt A."/>
            <person name="Barry K.W."/>
            <person name="Grigoriev I.V."/>
            <person name="Nagy L.G."/>
            <person name="Hibbett D."/>
            <person name="Henrissat B."/>
            <person name="Matheny P.B."/>
            <person name="Labbe J."/>
            <person name="Martin F.M."/>
        </authorList>
    </citation>
    <scope>NUCLEOTIDE SEQUENCE</scope>
    <source>
        <strain evidence="2">BPL690</strain>
    </source>
</reference>
<protein>
    <submittedName>
        <fullName evidence="2">Uncharacterized protein</fullName>
    </submittedName>
</protein>
<name>A0AAD4M2U3_9AGAM</name>
<dbReference type="InterPro" id="IPR021487">
    <property type="entry name" value="DUF3140"/>
</dbReference>
<evidence type="ECO:0000313" key="3">
    <source>
        <dbReference type="Proteomes" id="UP001203297"/>
    </source>
</evidence>
<evidence type="ECO:0000256" key="1">
    <source>
        <dbReference type="SAM" id="MobiDB-lite"/>
    </source>
</evidence>
<feature type="compositionally biased region" description="Basic and acidic residues" evidence="1">
    <location>
        <begin position="153"/>
        <end position="162"/>
    </location>
</feature>
<sequence>MGKSDAEVIALFNEQVNMTADELEAWLDNPQSRKAGTGVGIESGRRIVEILLKNPNKNPDEYDEQEDIAHIRKVVSYNSRHLAQEDHLKETKTTEELEKAKSTISLKNWGHDPVKVKLQQEGRITTEDSADDGAAIGREGERDTAKAVQDLGDLERETHEVDVQGSTGAESKSAKDVESDGKRKRGTGGEDELTDKSMKGEEEEKERAEIELKRVRVDDDGDDKE</sequence>
<accession>A0AAD4M2U3</accession>